<name>A0ABT4UQA1_9PSEU</name>
<dbReference type="RefSeq" id="WP_270946471.1">
    <property type="nucleotide sequence ID" value="NZ_JAQGLA010000001.1"/>
</dbReference>
<dbReference type="Gene3D" id="3.50.50.60">
    <property type="entry name" value="FAD/NAD(P)-binding domain"/>
    <property type="match status" value="1"/>
</dbReference>
<sequence length="45" mass="4801">MRLYAAGVVTGVWYQEYPGALSVLRSVTFGRIAGREAAGRTNAAL</sequence>
<protein>
    <submittedName>
        <fullName evidence="1">Uncharacterized protein</fullName>
    </submittedName>
</protein>
<evidence type="ECO:0000313" key="1">
    <source>
        <dbReference type="EMBL" id="MDA3623903.1"/>
    </source>
</evidence>
<keyword evidence="2" id="KW-1185">Reference proteome</keyword>
<reference evidence="1 2" key="1">
    <citation type="submission" date="2022-11" db="EMBL/GenBank/DDBJ databases">
        <title>Draft genome sequence of Saccharopolyspora sp. WRP15-2 isolated from rhizosphere soils of wild rice in Thailand.</title>
        <authorList>
            <person name="Duangmal K."/>
            <person name="Kammanee S."/>
            <person name="Muangham S."/>
        </authorList>
    </citation>
    <scope>NUCLEOTIDE SEQUENCE [LARGE SCALE GENOMIC DNA]</scope>
    <source>
        <strain evidence="1 2">WRP15-2</strain>
    </source>
</reference>
<proteinExistence type="predicted"/>
<dbReference type="InterPro" id="IPR036188">
    <property type="entry name" value="FAD/NAD-bd_sf"/>
</dbReference>
<accession>A0ABT4UQA1</accession>
<evidence type="ECO:0000313" key="2">
    <source>
        <dbReference type="Proteomes" id="UP001210380"/>
    </source>
</evidence>
<comment type="caution">
    <text evidence="1">The sequence shown here is derived from an EMBL/GenBank/DDBJ whole genome shotgun (WGS) entry which is preliminary data.</text>
</comment>
<gene>
    <name evidence="1" type="ORF">OU415_00565</name>
</gene>
<organism evidence="1 2">
    <name type="scientific">Saccharopolyspora oryzae</name>
    <dbReference type="NCBI Taxonomy" id="2997343"/>
    <lineage>
        <taxon>Bacteria</taxon>
        <taxon>Bacillati</taxon>
        <taxon>Actinomycetota</taxon>
        <taxon>Actinomycetes</taxon>
        <taxon>Pseudonocardiales</taxon>
        <taxon>Pseudonocardiaceae</taxon>
        <taxon>Saccharopolyspora</taxon>
    </lineage>
</organism>
<dbReference type="Proteomes" id="UP001210380">
    <property type="component" value="Unassembled WGS sequence"/>
</dbReference>
<dbReference type="EMBL" id="JAQGLA010000001">
    <property type="protein sequence ID" value="MDA3623903.1"/>
    <property type="molecule type" value="Genomic_DNA"/>
</dbReference>